<evidence type="ECO:0008006" key="3">
    <source>
        <dbReference type="Google" id="ProtNLM"/>
    </source>
</evidence>
<dbReference type="OrthoDB" id="7058534at2"/>
<organism evidence="1 2">
    <name type="scientific">Halopseudomonas yangmingensis</name>
    <dbReference type="NCBI Taxonomy" id="1720063"/>
    <lineage>
        <taxon>Bacteria</taxon>
        <taxon>Pseudomonadati</taxon>
        <taxon>Pseudomonadota</taxon>
        <taxon>Gammaproteobacteria</taxon>
        <taxon>Pseudomonadales</taxon>
        <taxon>Pseudomonadaceae</taxon>
        <taxon>Halopseudomonas</taxon>
    </lineage>
</organism>
<evidence type="ECO:0000313" key="1">
    <source>
        <dbReference type="EMBL" id="SFM14208.1"/>
    </source>
</evidence>
<keyword evidence="2" id="KW-1185">Reference proteome</keyword>
<protein>
    <recommendedName>
        <fullName evidence="3">DUF2889 domain-containing protein</fullName>
    </recommendedName>
</protein>
<proteinExistence type="predicted"/>
<dbReference type="STRING" id="1720063.SAMN05216217_101278"/>
<dbReference type="AlphaFoldDB" id="A0A1I4NFC9"/>
<sequence length="284" mass="32346">MLVHIMAVRARLASLHVAEWVCGEWILFYATEFFMSAADSPHLFYRRVIFEVEPGLCRVAMEDEHHRFELAVGHDGEQITSVHSQAKRTPWSVCPQAERKLQAFVGQPLRQRISSRLSGIDAKQQCTHQYDLLTVALAQALSPGRREYVSRVRGAMHEYRHAELFLDGRQLLDWRLRGTRIDSQDVFDQRDLRDLMGWAEAELDDPTLEALYVQRRAVMVAASKGYNLDLVPNAGVAMRARAGACFVFQPERADQALRMRGSTRDDVQQAADLLSDWGIPLVNL</sequence>
<dbReference type="EMBL" id="FOUI01000001">
    <property type="protein sequence ID" value="SFM14208.1"/>
    <property type="molecule type" value="Genomic_DNA"/>
</dbReference>
<gene>
    <name evidence="1" type="ORF">SAMN05216217_101278</name>
</gene>
<dbReference type="Pfam" id="PF11136">
    <property type="entry name" value="DUF2889"/>
    <property type="match status" value="1"/>
</dbReference>
<dbReference type="InterPro" id="IPR021312">
    <property type="entry name" value="DUF2889"/>
</dbReference>
<dbReference type="Proteomes" id="UP000243629">
    <property type="component" value="Unassembled WGS sequence"/>
</dbReference>
<name>A0A1I4NFC9_9GAMM</name>
<evidence type="ECO:0000313" key="2">
    <source>
        <dbReference type="Proteomes" id="UP000243629"/>
    </source>
</evidence>
<accession>A0A1I4NFC9</accession>
<reference evidence="2" key="1">
    <citation type="submission" date="2016-10" db="EMBL/GenBank/DDBJ databases">
        <authorList>
            <person name="Varghese N."/>
            <person name="Submissions S."/>
        </authorList>
    </citation>
    <scope>NUCLEOTIDE SEQUENCE [LARGE SCALE GENOMIC DNA]</scope>
    <source>
        <strain evidence="2">DSM 24213</strain>
    </source>
</reference>